<keyword evidence="5" id="KW-0472">Membrane</keyword>
<reference evidence="11" key="1">
    <citation type="journal article" date="2008" name="Nat. Genet.">
        <title>The Pristionchus pacificus genome provides a unique perspective on nematode lifestyle and parasitism.</title>
        <authorList>
            <person name="Dieterich C."/>
            <person name="Clifton S.W."/>
            <person name="Schuster L.N."/>
            <person name="Chinwalla A."/>
            <person name="Delehaunty K."/>
            <person name="Dinkelacker I."/>
            <person name="Fulton L."/>
            <person name="Fulton R."/>
            <person name="Godfrey J."/>
            <person name="Minx P."/>
            <person name="Mitreva M."/>
            <person name="Roeseler W."/>
            <person name="Tian H."/>
            <person name="Witte H."/>
            <person name="Yang S.P."/>
            <person name="Wilson R.K."/>
            <person name="Sommer R.J."/>
        </authorList>
    </citation>
    <scope>NUCLEOTIDE SEQUENCE [LARGE SCALE GENOMIC DNA]</scope>
    <source>
        <strain evidence="11">PS312</strain>
    </source>
</reference>
<evidence type="ECO:0000256" key="1">
    <source>
        <dbReference type="ARBA" id="ARBA00004370"/>
    </source>
</evidence>
<dbReference type="GO" id="GO:0006979">
    <property type="term" value="P:response to oxidative stress"/>
    <property type="evidence" value="ECO:0000318"/>
    <property type="project" value="GO_Central"/>
</dbReference>
<evidence type="ECO:0000256" key="5">
    <source>
        <dbReference type="ARBA" id="ARBA00023136"/>
    </source>
</evidence>
<dbReference type="OrthoDB" id="289228at2759"/>
<evidence type="ECO:0000256" key="3">
    <source>
        <dbReference type="ARBA" id="ARBA00004496"/>
    </source>
</evidence>
<dbReference type="GO" id="GO:0016020">
    <property type="term" value="C:membrane"/>
    <property type="evidence" value="ECO:0007669"/>
    <property type="project" value="UniProtKB-SubCell"/>
</dbReference>
<organism evidence="10 11">
    <name type="scientific">Pristionchus pacificus</name>
    <name type="common">Parasitic nematode worm</name>
    <dbReference type="NCBI Taxonomy" id="54126"/>
    <lineage>
        <taxon>Eukaryota</taxon>
        <taxon>Metazoa</taxon>
        <taxon>Ecdysozoa</taxon>
        <taxon>Nematoda</taxon>
        <taxon>Chromadorea</taxon>
        <taxon>Rhabditida</taxon>
        <taxon>Rhabditina</taxon>
        <taxon>Diplogasteromorpha</taxon>
        <taxon>Diplogasteroidea</taxon>
        <taxon>Neodiplogasteridae</taxon>
        <taxon>Pristionchus</taxon>
    </lineage>
</organism>
<accession>A0A8R1Y7W1</accession>
<dbReference type="PANTHER" id="PTHR23354">
    <property type="entry name" value="NUCLEOLAR PROTEIN 7/ESTROGEN RECEPTOR COACTIVATOR-RELATED"/>
    <property type="match status" value="1"/>
</dbReference>
<evidence type="ECO:0000256" key="8">
    <source>
        <dbReference type="ARBA" id="ARBA00041780"/>
    </source>
</evidence>
<dbReference type="Proteomes" id="UP000005239">
    <property type="component" value="Unassembled WGS sequence"/>
</dbReference>
<protein>
    <recommendedName>
        <fullName evidence="7">MTOR-associated protein MEAK7</fullName>
    </recommendedName>
    <alternativeName>
        <fullName evidence="9">TBC/LysM-associated domain-containing protein 1</fullName>
    </alternativeName>
    <alternativeName>
        <fullName evidence="8">TLD domain-containing protein 1</fullName>
    </alternativeName>
</protein>
<name>A0A2A6CL05_PRIPA</name>
<comment type="subcellular location">
    <subcellularLocation>
        <location evidence="3">Cytoplasm</location>
    </subcellularLocation>
    <subcellularLocation>
        <location evidence="2">Lysosome</location>
    </subcellularLocation>
    <subcellularLocation>
        <location evidence="1">Membrane</location>
    </subcellularLocation>
</comment>
<dbReference type="InterPro" id="IPR006571">
    <property type="entry name" value="TLDc_dom"/>
</dbReference>
<evidence type="ECO:0000256" key="9">
    <source>
        <dbReference type="ARBA" id="ARBA00042134"/>
    </source>
</evidence>
<dbReference type="PROSITE" id="PS51886">
    <property type="entry name" value="TLDC"/>
    <property type="match status" value="1"/>
</dbReference>
<dbReference type="GO" id="GO:0005764">
    <property type="term" value="C:lysosome"/>
    <property type="evidence" value="ECO:0007669"/>
    <property type="project" value="UniProtKB-SubCell"/>
</dbReference>
<keyword evidence="4" id="KW-0963">Cytoplasm</keyword>
<proteinExistence type="predicted"/>
<dbReference type="AlphaFoldDB" id="A0A2A6CL05"/>
<keyword evidence="11" id="KW-1185">Reference proteome</keyword>
<evidence type="ECO:0000256" key="6">
    <source>
        <dbReference type="ARBA" id="ARBA00023228"/>
    </source>
</evidence>
<dbReference type="EnsemblMetazoa" id="PPA00349.1">
    <property type="protein sequence ID" value="PPA00349.1"/>
    <property type="gene ID" value="WBGene00089903"/>
</dbReference>
<dbReference type="SMART" id="SM00584">
    <property type="entry name" value="TLDc"/>
    <property type="match status" value="1"/>
</dbReference>
<evidence type="ECO:0000256" key="4">
    <source>
        <dbReference type="ARBA" id="ARBA00022490"/>
    </source>
</evidence>
<dbReference type="Pfam" id="PF07534">
    <property type="entry name" value="TLD"/>
    <property type="match status" value="1"/>
</dbReference>
<keyword evidence="6" id="KW-0458">Lysosome</keyword>
<reference evidence="10" key="2">
    <citation type="submission" date="2022-06" db="UniProtKB">
        <authorList>
            <consortium name="EnsemblMetazoa"/>
        </authorList>
    </citation>
    <scope>IDENTIFICATION</scope>
    <source>
        <strain evidence="10">PS312</strain>
    </source>
</reference>
<dbReference type="GO" id="GO:0005634">
    <property type="term" value="C:nucleus"/>
    <property type="evidence" value="ECO:0000318"/>
    <property type="project" value="GO_Central"/>
</dbReference>
<evidence type="ECO:0000256" key="2">
    <source>
        <dbReference type="ARBA" id="ARBA00004371"/>
    </source>
</evidence>
<evidence type="ECO:0000256" key="7">
    <source>
        <dbReference type="ARBA" id="ARBA00039594"/>
    </source>
</evidence>
<evidence type="ECO:0000313" key="10">
    <source>
        <dbReference type="EnsemblMetazoa" id="PPA00349.1"/>
    </source>
</evidence>
<evidence type="ECO:0000313" key="11">
    <source>
        <dbReference type="Proteomes" id="UP000005239"/>
    </source>
</evidence>
<dbReference type="PANTHER" id="PTHR23354:SF131">
    <property type="entry name" value="MTOR-ASSOCIATED PROTEIN MEAK7"/>
    <property type="match status" value="1"/>
</dbReference>
<accession>A0A2A6CL05</accession>
<sequence length="498" mass="53612">MSAAESPVAAEFCNLNAEQLEAIRGHIKNVTVQDGLTESDFQKLLPHWGCFAAVAFAKLGKANGLTNLPVSTFIAQVNLLEGIASDQAEALTKLFDAKWQDAIVACAGNLLQLPSNESSALLAFLQKDKSTTLTKMLTSNRLLGELVHLPFMNLLSSPTPVMPNLSGNTTLLTSYPSPRPRGGSLLFGGLEASVAELGRCVDELEETLAGLARKLLGVPSGSHTLESLSAGNTDGVDHLVLGEDLVDEDLQTLLSPLDLVGDGPSVELDLHNVGLLVAIIQRRVCFSVAQLAIRSHIPIEFRDNWQLLFSSNEHGSSFSKMAQRVDGQGPCLVVIRSTNGHVFGLFASHGFVSGPTYTGDSLSFLFSLIPSIGIHEATGFCKKYCYLNQQQETLPNGMGIGCSSDDNWSLFLWEDYGRGIACANSSAFEKCDIAGEKNFEIHTLEVWRVGPPPAVKHAEKSILDKDPQAQALLELAGKEMHSTPYRDPVPLLSDGEDD</sequence>
<gene>
    <name evidence="10" type="primary">WBGene00089903</name>
</gene>